<evidence type="ECO:0000256" key="1">
    <source>
        <dbReference type="ARBA" id="ARBA00004370"/>
    </source>
</evidence>
<dbReference type="Pfam" id="PF01094">
    <property type="entry name" value="ANF_receptor"/>
    <property type="match status" value="1"/>
</dbReference>
<dbReference type="Proteomes" id="UP001187471">
    <property type="component" value="Unassembled WGS sequence"/>
</dbReference>
<comment type="subcellular location">
    <subcellularLocation>
        <location evidence="1">Membrane</location>
    </subcellularLocation>
</comment>
<keyword evidence="7" id="KW-1185">Reference proteome</keyword>
<dbReference type="GO" id="GO:0016020">
    <property type="term" value="C:membrane"/>
    <property type="evidence" value="ECO:0007669"/>
    <property type="project" value="UniProtKB-SubCell"/>
</dbReference>
<sequence>MKRNFIGEIKSDQVCQKNQAQPPVKENIDVVDEDIDHLVPSTIRLVPTLFTVAVAVGLTRLLHFKPTFSTSAAREMDEIIVSNSKVDLNLHSPTAGGGQQDIVGSTLPVSPYFIQMASDDSSRVQVMIKIIQGFGWHEVVVLRQDTKYHKRFALSLEDAFLGAKIKIVSNVSLSVSAKDLEIAEKLDKLKAMQTRVFLVYMVPLLRSRVLILAKTAGIMNEGYTWLIMDGVSNTSKSFQYNNLDSGKVLLPRRDSPPRLTGRTHFKSECDKLSGRIKSGKATGEVFCAALQIFPYKVEPEFVPLAYHNCEASQNYSGILNHVGQVS</sequence>
<evidence type="ECO:0000256" key="3">
    <source>
        <dbReference type="ARBA" id="ARBA00022989"/>
    </source>
</evidence>
<evidence type="ECO:0000313" key="6">
    <source>
        <dbReference type="EMBL" id="KAK2966717.1"/>
    </source>
</evidence>
<accession>A0AA88QEK6</accession>
<feature type="domain" description="Receptor ligand binding region" evidence="5">
    <location>
        <begin position="110"/>
        <end position="238"/>
    </location>
</feature>
<organism evidence="6 7">
    <name type="scientific">Escallonia rubra</name>
    <dbReference type="NCBI Taxonomy" id="112253"/>
    <lineage>
        <taxon>Eukaryota</taxon>
        <taxon>Viridiplantae</taxon>
        <taxon>Streptophyta</taxon>
        <taxon>Embryophyta</taxon>
        <taxon>Tracheophyta</taxon>
        <taxon>Spermatophyta</taxon>
        <taxon>Magnoliopsida</taxon>
        <taxon>eudicotyledons</taxon>
        <taxon>Gunneridae</taxon>
        <taxon>Pentapetalae</taxon>
        <taxon>asterids</taxon>
        <taxon>campanulids</taxon>
        <taxon>Escalloniales</taxon>
        <taxon>Escalloniaceae</taxon>
        <taxon>Escallonia</taxon>
    </lineage>
</organism>
<dbReference type="InterPro" id="IPR001828">
    <property type="entry name" value="ANF_lig-bd_rcpt"/>
</dbReference>
<evidence type="ECO:0000259" key="5">
    <source>
        <dbReference type="Pfam" id="PF01094"/>
    </source>
</evidence>
<protein>
    <recommendedName>
        <fullName evidence="5">Receptor ligand binding region domain-containing protein</fullName>
    </recommendedName>
</protein>
<dbReference type="EMBL" id="JAVXUO010003106">
    <property type="protein sequence ID" value="KAK2966717.1"/>
    <property type="molecule type" value="Genomic_DNA"/>
</dbReference>
<proteinExistence type="predicted"/>
<dbReference type="InterPro" id="IPR015683">
    <property type="entry name" value="Ionotropic_Glu_rcpt"/>
</dbReference>
<dbReference type="Gene3D" id="3.40.50.2300">
    <property type="match status" value="1"/>
</dbReference>
<evidence type="ECO:0000256" key="4">
    <source>
        <dbReference type="ARBA" id="ARBA00023136"/>
    </source>
</evidence>
<dbReference type="SUPFAM" id="SSF53822">
    <property type="entry name" value="Periplasmic binding protein-like I"/>
    <property type="match status" value="1"/>
</dbReference>
<keyword evidence="3" id="KW-1133">Transmembrane helix</keyword>
<dbReference type="PANTHER" id="PTHR34836:SF7">
    <property type="entry name" value="RECEPTOR LIGAND BINDING REGION DOMAIN-CONTAINING PROTEIN"/>
    <property type="match status" value="1"/>
</dbReference>
<evidence type="ECO:0000256" key="2">
    <source>
        <dbReference type="ARBA" id="ARBA00022692"/>
    </source>
</evidence>
<name>A0AA88QEK6_9ASTE</name>
<dbReference type="InterPro" id="IPR028082">
    <property type="entry name" value="Peripla_BP_I"/>
</dbReference>
<keyword evidence="4" id="KW-0472">Membrane</keyword>
<comment type="caution">
    <text evidence="6">The sequence shown here is derived from an EMBL/GenBank/DDBJ whole genome shotgun (WGS) entry which is preliminary data.</text>
</comment>
<evidence type="ECO:0000313" key="7">
    <source>
        <dbReference type="Proteomes" id="UP001187471"/>
    </source>
</evidence>
<reference evidence="6" key="1">
    <citation type="submission" date="2022-12" db="EMBL/GenBank/DDBJ databases">
        <title>Draft genome assemblies for two species of Escallonia (Escalloniales).</title>
        <authorList>
            <person name="Chanderbali A."/>
            <person name="Dervinis C."/>
            <person name="Anghel I."/>
            <person name="Soltis D."/>
            <person name="Soltis P."/>
            <person name="Zapata F."/>
        </authorList>
    </citation>
    <scope>NUCLEOTIDE SEQUENCE</scope>
    <source>
        <strain evidence="6">UCBG92.1500</strain>
        <tissue evidence="6">Leaf</tissue>
    </source>
</reference>
<dbReference type="PANTHER" id="PTHR34836">
    <property type="entry name" value="OS06G0188250 PROTEIN"/>
    <property type="match status" value="1"/>
</dbReference>
<keyword evidence="2" id="KW-0812">Transmembrane</keyword>
<dbReference type="AlphaFoldDB" id="A0AA88QEK6"/>
<gene>
    <name evidence="6" type="ORF">RJ640_000618</name>
</gene>